<dbReference type="OrthoDB" id="8994075at2"/>
<evidence type="ECO:0000313" key="3">
    <source>
        <dbReference type="EMBL" id="RRR99941.1"/>
    </source>
</evidence>
<dbReference type="InterPro" id="IPR028098">
    <property type="entry name" value="Glyco_trans_4-like_N"/>
</dbReference>
<organism evidence="3 4">
    <name type="scientific">Aquabacterium soli</name>
    <dbReference type="NCBI Taxonomy" id="2493092"/>
    <lineage>
        <taxon>Bacteria</taxon>
        <taxon>Pseudomonadati</taxon>
        <taxon>Pseudomonadota</taxon>
        <taxon>Betaproteobacteria</taxon>
        <taxon>Burkholderiales</taxon>
        <taxon>Aquabacterium</taxon>
    </lineage>
</organism>
<dbReference type="SUPFAM" id="SSF53756">
    <property type="entry name" value="UDP-Glycosyltransferase/glycogen phosphorylase"/>
    <property type="match status" value="1"/>
</dbReference>
<sequence>MAIRVLHILNELKPSGAEVMLKVAAKFWEEFDVDADVLSTGREVGNFAAQLKNSGYGVIHLPFAKNSLIFCKRLKDILKPYDLIHLHTENANFTIGMVARLSGKPVIRTIHNAFDYKGFMRAIRAAQRKFLRLCGVMHVSIGPTVSAVERDVLYNRTSLVPNWYDAINFSAPTSAERVLARQEMQISERAVVLVLLGNCSEIKNHIALFEAIGRKSSPQTLVLHVGTGTHEDSEKLVCVERGLKDSVRFLGRLENPKTVLQCADIYVMPSLKEGFSIAALEAIGMGIPCIFSDVHGLRDLKVMFGQSCVWEPPTSDGMAKALDTLLDELDKFKIAARNSAALCREEFGARSGASRYAAIYFQKLGFAGKEI</sequence>
<dbReference type="InterPro" id="IPR050194">
    <property type="entry name" value="Glycosyltransferase_grp1"/>
</dbReference>
<dbReference type="GO" id="GO:0016757">
    <property type="term" value="F:glycosyltransferase activity"/>
    <property type="evidence" value="ECO:0007669"/>
    <property type="project" value="InterPro"/>
</dbReference>
<dbReference type="AlphaFoldDB" id="A0A3R8TPH9"/>
<comment type="caution">
    <text evidence="3">The sequence shown here is derived from an EMBL/GenBank/DDBJ whole genome shotgun (WGS) entry which is preliminary data.</text>
</comment>
<keyword evidence="4" id="KW-1185">Reference proteome</keyword>
<accession>A0A3R8TPH9</accession>
<dbReference type="Pfam" id="PF13439">
    <property type="entry name" value="Glyco_transf_4"/>
    <property type="match status" value="1"/>
</dbReference>
<dbReference type="InterPro" id="IPR001296">
    <property type="entry name" value="Glyco_trans_1"/>
</dbReference>
<feature type="domain" description="Glycosyltransferase subfamily 4-like N-terminal" evidence="2">
    <location>
        <begin position="15"/>
        <end position="136"/>
    </location>
</feature>
<feature type="domain" description="Glycosyl transferase family 1" evidence="1">
    <location>
        <begin position="181"/>
        <end position="328"/>
    </location>
</feature>
<gene>
    <name evidence="3" type="ORF">EIP75_23470</name>
</gene>
<dbReference type="EMBL" id="RSED01000039">
    <property type="protein sequence ID" value="RRR99941.1"/>
    <property type="molecule type" value="Genomic_DNA"/>
</dbReference>
<evidence type="ECO:0000313" key="4">
    <source>
        <dbReference type="Proteomes" id="UP000269265"/>
    </source>
</evidence>
<dbReference type="PANTHER" id="PTHR45947">
    <property type="entry name" value="SULFOQUINOVOSYL TRANSFERASE SQD2"/>
    <property type="match status" value="1"/>
</dbReference>
<dbReference type="Gene3D" id="3.40.50.2000">
    <property type="entry name" value="Glycogen Phosphorylase B"/>
    <property type="match status" value="2"/>
</dbReference>
<evidence type="ECO:0000259" key="2">
    <source>
        <dbReference type="Pfam" id="PF13439"/>
    </source>
</evidence>
<name>A0A3R8TPH9_9BURK</name>
<proteinExistence type="predicted"/>
<reference evidence="3 4" key="1">
    <citation type="submission" date="2018-12" db="EMBL/GenBank/DDBJ databases">
        <title>The whole draft genome of Aquabacterium sp. SJQ9.</title>
        <authorList>
            <person name="Sun L."/>
            <person name="Gao X."/>
            <person name="Chen W."/>
            <person name="Huang K."/>
        </authorList>
    </citation>
    <scope>NUCLEOTIDE SEQUENCE [LARGE SCALE GENOMIC DNA]</scope>
    <source>
        <strain evidence="3 4">SJQ9</strain>
    </source>
</reference>
<dbReference type="Proteomes" id="UP000269265">
    <property type="component" value="Unassembled WGS sequence"/>
</dbReference>
<protein>
    <submittedName>
        <fullName evidence="3">Glycosyltransferase</fullName>
    </submittedName>
</protein>
<dbReference type="Pfam" id="PF00534">
    <property type="entry name" value="Glycos_transf_1"/>
    <property type="match status" value="1"/>
</dbReference>
<dbReference type="RefSeq" id="WP_125245617.1">
    <property type="nucleotide sequence ID" value="NZ_RSED01000039.1"/>
</dbReference>
<keyword evidence="3" id="KW-0808">Transferase</keyword>
<evidence type="ECO:0000259" key="1">
    <source>
        <dbReference type="Pfam" id="PF00534"/>
    </source>
</evidence>
<dbReference type="PANTHER" id="PTHR45947:SF3">
    <property type="entry name" value="SULFOQUINOVOSYL TRANSFERASE SQD2"/>
    <property type="match status" value="1"/>
</dbReference>